<dbReference type="Pfam" id="PF00497">
    <property type="entry name" value="SBP_bac_3"/>
    <property type="match status" value="1"/>
</dbReference>
<dbReference type="Gene3D" id="3.40.190.10">
    <property type="entry name" value="Periplasmic binding protein-like II"/>
    <property type="match status" value="2"/>
</dbReference>
<evidence type="ECO:0000313" key="4">
    <source>
        <dbReference type="EMBL" id="MCL2913478.1"/>
    </source>
</evidence>
<feature type="domain" description="Solute-binding protein family 3/N-terminal" evidence="3">
    <location>
        <begin position="25"/>
        <end position="281"/>
    </location>
</feature>
<dbReference type="RefSeq" id="WP_249248232.1">
    <property type="nucleotide sequence ID" value="NZ_JAKIKT010000002.1"/>
</dbReference>
<comment type="similarity">
    <text evidence="1">Belongs to the bacterial solute-binding protein 3 family.</text>
</comment>
<keyword evidence="2" id="KW-0732">Signal</keyword>
<evidence type="ECO:0000256" key="2">
    <source>
        <dbReference type="ARBA" id="ARBA00022729"/>
    </source>
</evidence>
<keyword evidence="5" id="KW-1185">Reference proteome</keyword>
<gene>
    <name evidence="4" type="ORF">L2725_06705</name>
</gene>
<proteinExistence type="inferred from homology"/>
<dbReference type="SMART" id="SM00062">
    <property type="entry name" value="PBPb"/>
    <property type="match status" value="1"/>
</dbReference>
<dbReference type="PANTHER" id="PTHR35936">
    <property type="entry name" value="MEMBRANE-BOUND LYTIC MUREIN TRANSGLYCOSYLASE F"/>
    <property type="match status" value="1"/>
</dbReference>
<dbReference type="SUPFAM" id="SSF53850">
    <property type="entry name" value="Periplasmic binding protein-like II"/>
    <property type="match status" value="1"/>
</dbReference>
<organism evidence="4 5">
    <name type="scientific">Shewanella corallii</name>
    <dbReference type="NCBI Taxonomy" id="560080"/>
    <lineage>
        <taxon>Bacteria</taxon>
        <taxon>Pseudomonadati</taxon>
        <taxon>Pseudomonadota</taxon>
        <taxon>Gammaproteobacteria</taxon>
        <taxon>Alteromonadales</taxon>
        <taxon>Shewanellaceae</taxon>
        <taxon>Shewanella</taxon>
    </lineage>
</organism>
<evidence type="ECO:0000259" key="3">
    <source>
        <dbReference type="SMART" id="SM00062"/>
    </source>
</evidence>
<comment type="caution">
    <text evidence="4">The sequence shown here is derived from an EMBL/GenBank/DDBJ whole genome shotgun (WGS) entry which is preliminary data.</text>
</comment>
<dbReference type="EMBL" id="JAKIKT010000002">
    <property type="protein sequence ID" value="MCL2913478.1"/>
    <property type="molecule type" value="Genomic_DNA"/>
</dbReference>
<dbReference type="InterPro" id="IPR001638">
    <property type="entry name" value="Solute-binding_3/MltF_N"/>
</dbReference>
<evidence type="ECO:0000256" key="1">
    <source>
        <dbReference type="ARBA" id="ARBA00010333"/>
    </source>
</evidence>
<reference evidence="4 5" key="1">
    <citation type="submission" date="2022-01" db="EMBL/GenBank/DDBJ databases">
        <title>Whole genome-based taxonomy of the Shewanellaceae.</title>
        <authorList>
            <person name="Martin-Rodriguez A.J."/>
        </authorList>
    </citation>
    <scope>NUCLEOTIDE SEQUENCE [LARGE SCALE GENOMIC DNA]</scope>
    <source>
        <strain evidence="4 5">DSM 21332</strain>
    </source>
</reference>
<dbReference type="PANTHER" id="PTHR35936:SF17">
    <property type="entry name" value="ARGININE-BINDING EXTRACELLULAR PROTEIN ARTP"/>
    <property type="match status" value="1"/>
</dbReference>
<protein>
    <submittedName>
        <fullName evidence="4">Transporter substrate-binding domain-containing protein</fullName>
    </submittedName>
</protein>
<accession>A0ABT0N4Y8</accession>
<name>A0ABT0N4Y8_9GAMM</name>
<dbReference type="Proteomes" id="UP001202831">
    <property type="component" value="Unassembled WGS sequence"/>
</dbReference>
<evidence type="ECO:0000313" key="5">
    <source>
        <dbReference type="Proteomes" id="UP001202831"/>
    </source>
</evidence>
<sequence length="296" mass="33297">MVLVLCGTSTAYAARDLADIKEEGVLRHIGVPYANFVTQYTEGNKVVHSGLDIELMQLFAKSIGVQYEFIPATWNNVFGKLTGTNGQFIDHKVVIGSNQAIEGDVMAHGVTILDWRKELIAFSDHYFPSAVWLIARRDSHLQPITPSASLDTDIKAVRQLLPGLQVLAMKQSCLDPDLYRLYDTGANVILPTKQLQLNEMVPAMLNDEAETTLLDVADTLIALEKWPNEIKVIGPISPEQLMGVGFRKDSPELRKAFNQWLANIRADGTFNRLVQKYYPGVFHYYRDYFTRYGLSE</sequence>